<comment type="cofactor">
    <cofactor evidence="1">
        <name>Zn(2+)</name>
        <dbReference type="ChEBI" id="CHEBI:29105"/>
    </cofactor>
</comment>
<dbReference type="PROSITE" id="PS50249">
    <property type="entry name" value="MPN"/>
    <property type="match status" value="1"/>
</dbReference>
<evidence type="ECO:0000256" key="5">
    <source>
        <dbReference type="ARBA" id="ARBA00022786"/>
    </source>
</evidence>
<dbReference type="PANTHER" id="PTHR12947:SF13">
    <property type="entry name" value="FI19924P1"/>
    <property type="match status" value="1"/>
</dbReference>
<protein>
    <submittedName>
        <fullName evidence="11">951_t:CDS:1</fullName>
    </submittedName>
</protein>
<organism evidence="11 12">
    <name type="scientific">Diversispora eburnea</name>
    <dbReference type="NCBI Taxonomy" id="1213867"/>
    <lineage>
        <taxon>Eukaryota</taxon>
        <taxon>Fungi</taxon>
        <taxon>Fungi incertae sedis</taxon>
        <taxon>Mucoromycota</taxon>
        <taxon>Glomeromycotina</taxon>
        <taxon>Glomeromycetes</taxon>
        <taxon>Diversisporales</taxon>
        <taxon>Diversisporaceae</taxon>
        <taxon>Diversispora</taxon>
    </lineage>
</organism>
<feature type="domain" description="MPN" evidence="10">
    <location>
        <begin position="259"/>
        <end position="387"/>
    </location>
</feature>
<keyword evidence="6" id="KW-0378">Hydrolase</keyword>
<gene>
    <name evidence="11" type="ORF">DEBURN_LOCUS7445</name>
</gene>
<dbReference type="AlphaFoldDB" id="A0A9N9FS58"/>
<reference evidence="11" key="1">
    <citation type="submission" date="2021-06" db="EMBL/GenBank/DDBJ databases">
        <authorList>
            <person name="Kallberg Y."/>
            <person name="Tangrot J."/>
            <person name="Rosling A."/>
        </authorList>
    </citation>
    <scope>NUCLEOTIDE SEQUENCE</scope>
    <source>
        <strain evidence="11">AZ414A</strain>
    </source>
</reference>
<evidence type="ECO:0000259" key="10">
    <source>
        <dbReference type="PROSITE" id="PS50249"/>
    </source>
</evidence>
<comment type="caution">
    <text evidence="11">The sequence shown here is derived from an EMBL/GenBank/DDBJ whole genome shotgun (WGS) entry which is preliminary data.</text>
</comment>
<keyword evidence="5" id="KW-0833">Ubl conjugation pathway</keyword>
<dbReference type="OrthoDB" id="3640at2759"/>
<dbReference type="PANTHER" id="PTHR12947">
    <property type="entry name" value="AMSH-LIKE PROTEASE"/>
    <property type="match status" value="1"/>
</dbReference>
<dbReference type="GO" id="GO:0140492">
    <property type="term" value="F:metal-dependent deubiquitinase activity"/>
    <property type="evidence" value="ECO:0007669"/>
    <property type="project" value="InterPro"/>
</dbReference>
<proteinExistence type="inferred from homology"/>
<evidence type="ECO:0000313" key="11">
    <source>
        <dbReference type="EMBL" id="CAG8558109.1"/>
    </source>
</evidence>
<evidence type="ECO:0000256" key="8">
    <source>
        <dbReference type="ARBA" id="ARBA00023049"/>
    </source>
</evidence>
<keyword evidence="7" id="KW-0862">Zinc</keyword>
<sequence>MDPSEEASNAMKQLVDDASQMKFIPGCALKIYFRSANSLLQQANRYKEESDLVNAYKFYMRYATLALEKLPTHPDYKKVEHKNAKNELFKNTKVVLNEMSELKPILNDHFQKIAEAALAETAAQNRMNSQVNQASSPKPPTPTQKTEWNLAEQLKGLPFHHQTSSGAIVIEEPPPITQVQYPGISMRNQSDGYIYSVREAPSITSMSPPAIPPKIKFEPPQLPPKPSEYNHILNTQYNKEVEPPPDFAAYTEGGEGLRKVCLPNNINETFVGIASGNTSKNLETCGILFGTLTRNVFYVTTLIIPKQTATSDTCTMTNEEELIEYQELHGLMMLGWIHTHPSQTCFMSSMDLHTHSSYQVISPEAIAIVCSPKHNPNFGIFRLTNPPGLQTVLQCTERGFHPHNSDSIIEKEISFQGHVEMKKMNLEMVDLR</sequence>
<evidence type="ECO:0000313" key="12">
    <source>
        <dbReference type="Proteomes" id="UP000789706"/>
    </source>
</evidence>
<dbReference type="InterPro" id="IPR015063">
    <property type="entry name" value="USP8_dimer"/>
</dbReference>
<dbReference type="GO" id="GO:0006508">
    <property type="term" value="P:proteolysis"/>
    <property type="evidence" value="ECO:0007669"/>
    <property type="project" value="UniProtKB-KW"/>
</dbReference>
<dbReference type="GO" id="GO:0046872">
    <property type="term" value="F:metal ion binding"/>
    <property type="evidence" value="ECO:0007669"/>
    <property type="project" value="UniProtKB-KW"/>
</dbReference>
<dbReference type="Gene3D" id="1.20.58.80">
    <property type="entry name" value="Phosphotransferase system, lactose/cellobiose-type IIA subunit"/>
    <property type="match status" value="1"/>
</dbReference>
<evidence type="ECO:0000256" key="2">
    <source>
        <dbReference type="ARBA" id="ARBA00010981"/>
    </source>
</evidence>
<dbReference type="GO" id="GO:0016020">
    <property type="term" value="C:membrane"/>
    <property type="evidence" value="ECO:0007669"/>
    <property type="project" value="TreeGrafter"/>
</dbReference>
<dbReference type="GO" id="GO:0005768">
    <property type="term" value="C:endosome"/>
    <property type="evidence" value="ECO:0007669"/>
    <property type="project" value="TreeGrafter"/>
</dbReference>
<accession>A0A9N9FS58</accession>
<dbReference type="FunFam" id="3.40.140.10:FF:000033">
    <property type="entry name" value="AMSH-like protease sst2"/>
    <property type="match status" value="1"/>
</dbReference>
<dbReference type="Pfam" id="PF08969">
    <property type="entry name" value="USP8_dimer"/>
    <property type="match status" value="1"/>
</dbReference>
<dbReference type="CDD" id="cd08066">
    <property type="entry name" value="MPN_AMSH_like"/>
    <property type="match status" value="1"/>
</dbReference>
<dbReference type="Gene3D" id="3.40.140.10">
    <property type="entry name" value="Cytidine Deaminase, domain 2"/>
    <property type="match status" value="1"/>
</dbReference>
<dbReference type="SMART" id="SM00232">
    <property type="entry name" value="JAB_MPN"/>
    <property type="match status" value="1"/>
</dbReference>
<keyword evidence="8" id="KW-0482">Metalloprotease</keyword>
<comment type="similarity">
    <text evidence="2">Belongs to the peptidase M67C family.</text>
</comment>
<feature type="compositionally biased region" description="Polar residues" evidence="9">
    <location>
        <begin position="124"/>
        <end position="136"/>
    </location>
</feature>
<evidence type="ECO:0000256" key="4">
    <source>
        <dbReference type="ARBA" id="ARBA00022723"/>
    </source>
</evidence>
<dbReference type="InterPro" id="IPR000555">
    <property type="entry name" value="JAMM/MPN+_dom"/>
</dbReference>
<dbReference type="SUPFAM" id="SSF102712">
    <property type="entry name" value="JAB1/MPN domain"/>
    <property type="match status" value="1"/>
</dbReference>
<evidence type="ECO:0000256" key="7">
    <source>
        <dbReference type="ARBA" id="ARBA00022833"/>
    </source>
</evidence>
<name>A0A9N9FS58_9GLOM</name>
<dbReference type="Pfam" id="PF01398">
    <property type="entry name" value="JAB"/>
    <property type="match status" value="1"/>
</dbReference>
<feature type="region of interest" description="Disordered" evidence="9">
    <location>
        <begin position="124"/>
        <end position="145"/>
    </location>
</feature>
<evidence type="ECO:0000256" key="6">
    <source>
        <dbReference type="ARBA" id="ARBA00022801"/>
    </source>
</evidence>
<dbReference type="GO" id="GO:0070536">
    <property type="term" value="P:protein K63-linked deubiquitination"/>
    <property type="evidence" value="ECO:0007669"/>
    <property type="project" value="InterPro"/>
</dbReference>
<dbReference type="Proteomes" id="UP000789706">
    <property type="component" value="Unassembled WGS sequence"/>
</dbReference>
<keyword evidence="12" id="KW-1185">Reference proteome</keyword>
<keyword evidence="3" id="KW-0645">Protease</keyword>
<dbReference type="GO" id="GO:0061578">
    <property type="term" value="F:K63-linked deubiquitinase activity"/>
    <property type="evidence" value="ECO:0007669"/>
    <property type="project" value="InterPro"/>
</dbReference>
<evidence type="ECO:0000256" key="9">
    <source>
        <dbReference type="SAM" id="MobiDB-lite"/>
    </source>
</evidence>
<evidence type="ECO:0000256" key="1">
    <source>
        <dbReference type="ARBA" id="ARBA00001947"/>
    </source>
</evidence>
<dbReference type="InterPro" id="IPR037518">
    <property type="entry name" value="MPN"/>
</dbReference>
<dbReference type="SUPFAM" id="SSF140856">
    <property type="entry name" value="USP8 N-terminal domain-like"/>
    <property type="match status" value="1"/>
</dbReference>
<dbReference type="EMBL" id="CAJVPK010000900">
    <property type="protein sequence ID" value="CAG8558109.1"/>
    <property type="molecule type" value="Genomic_DNA"/>
</dbReference>
<dbReference type="InterPro" id="IPR044098">
    <property type="entry name" value="STAMBP/STALP-like_MPN"/>
</dbReference>
<evidence type="ECO:0000256" key="3">
    <source>
        <dbReference type="ARBA" id="ARBA00022670"/>
    </source>
</evidence>
<keyword evidence="4" id="KW-0479">Metal-binding</keyword>